<organism evidence="2 3">
    <name type="scientific">Ascobolus immersus RN42</name>
    <dbReference type="NCBI Taxonomy" id="1160509"/>
    <lineage>
        <taxon>Eukaryota</taxon>
        <taxon>Fungi</taxon>
        <taxon>Dikarya</taxon>
        <taxon>Ascomycota</taxon>
        <taxon>Pezizomycotina</taxon>
        <taxon>Pezizomycetes</taxon>
        <taxon>Pezizales</taxon>
        <taxon>Ascobolaceae</taxon>
        <taxon>Ascobolus</taxon>
    </lineage>
</organism>
<dbReference type="AlphaFoldDB" id="A0A3N4HN91"/>
<feature type="region of interest" description="Disordered" evidence="1">
    <location>
        <begin position="280"/>
        <end position="300"/>
    </location>
</feature>
<dbReference type="EMBL" id="ML119767">
    <property type="protein sequence ID" value="RPA75293.1"/>
    <property type="molecule type" value="Genomic_DNA"/>
</dbReference>
<evidence type="ECO:0000313" key="2">
    <source>
        <dbReference type="EMBL" id="RPA75293.1"/>
    </source>
</evidence>
<dbReference type="Proteomes" id="UP000275078">
    <property type="component" value="Unassembled WGS sequence"/>
</dbReference>
<reference evidence="2 3" key="1">
    <citation type="journal article" date="2018" name="Nat. Ecol. Evol.">
        <title>Pezizomycetes genomes reveal the molecular basis of ectomycorrhizal truffle lifestyle.</title>
        <authorList>
            <person name="Murat C."/>
            <person name="Payen T."/>
            <person name="Noel B."/>
            <person name="Kuo A."/>
            <person name="Morin E."/>
            <person name="Chen J."/>
            <person name="Kohler A."/>
            <person name="Krizsan K."/>
            <person name="Balestrini R."/>
            <person name="Da Silva C."/>
            <person name="Montanini B."/>
            <person name="Hainaut M."/>
            <person name="Levati E."/>
            <person name="Barry K.W."/>
            <person name="Belfiori B."/>
            <person name="Cichocki N."/>
            <person name="Clum A."/>
            <person name="Dockter R.B."/>
            <person name="Fauchery L."/>
            <person name="Guy J."/>
            <person name="Iotti M."/>
            <person name="Le Tacon F."/>
            <person name="Lindquist E.A."/>
            <person name="Lipzen A."/>
            <person name="Malagnac F."/>
            <person name="Mello A."/>
            <person name="Molinier V."/>
            <person name="Miyauchi S."/>
            <person name="Poulain J."/>
            <person name="Riccioni C."/>
            <person name="Rubini A."/>
            <person name="Sitrit Y."/>
            <person name="Splivallo R."/>
            <person name="Traeger S."/>
            <person name="Wang M."/>
            <person name="Zifcakova L."/>
            <person name="Wipf D."/>
            <person name="Zambonelli A."/>
            <person name="Paolocci F."/>
            <person name="Nowrousian M."/>
            <person name="Ottonello S."/>
            <person name="Baldrian P."/>
            <person name="Spatafora J.W."/>
            <person name="Henrissat B."/>
            <person name="Nagy L.G."/>
            <person name="Aury J.M."/>
            <person name="Wincker P."/>
            <person name="Grigoriev I.V."/>
            <person name="Bonfante P."/>
            <person name="Martin F.M."/>
        </authorList>
    </citation>
    <scope>NUCLEOTIDE SEQUENCE [LARGE SCALE GENOMIC DNA]</scope>
    <source>
        <strain evidence="2 3">RN42</strain>
    </source>
</reference>
<protein>
    <submittedName>
        <fullName evidence="2">Uncharacterized protein</fullName>
    </submittedName>
</protein>
<sequence>MATPNRPASRWIPRLLSRLPWTQHTDTRAVSPNDPQICACPCRCGARLSLPRLSEKIFLSTARAETLPEGYEFLHELTVRDVQFRPLMVAYKYNRLLFDSVKEKIEESERDDMRRKLPARAVWELLDEYRRFIEWAEWHEADTGGLERFGSKLYRCFRQPILVAFAGLSEALNDILVTGFGQERRIGVFRDTALAIVDNFDWEDDDRDHEYRQMQTKEEILELVRKFWGLSCETSVVGMSGDDMAQIWVDQDDFVHLPATEDSLWSKKSLEEEIGCKPIEVHGAERNGNQSGLGPKDNDGLEVVSEQHVPSSAVEDVDWEQNWEDKWYAVLNHVGRLQNSTESSLSGSGYY</sequence>
<proteinExistence type="predicted"/>
<evidence type="ECO:0000313" key="3">
    <source>
        <dbReference type="Proteomes" id="UP000275078"/>
    </source>
</evidence>
<name>A0A3N4HN91_ASCIM</name>
<keyword evidence="3" id="KW-1185">Reference proteome</keyword>
<accession>A0A3N4HN91</accession>
<gene>
    <name evidence="2" type="ORF">BJ508DRAFT_365765</name>
</gene>
<evidence type="ECO:0000256" key="1">
    <source>
        <dbReference type="SAM" id="MobiDB-lite"/>
    </source>
</evidence>